<protein>
    <submittedName>
        <fullName evidence="1">PAAR motif protein</fullName>
    </submittedName>
</protein>
<dbReference type="CDD" id="cd14738">
    <property type="entry name" value="PAAR_2"/>
    <property type="match status" value="1"/>
</dbReference>
<dbReference type="Gene3D" id="2.60.200.60">
    <property type="match status" value="2"/>
</dbReference>
<dbReference type="Pfam" id="PF05488">
    <property type="entry name" value="PAAR_motif"/>
    <property type="match status" value="1"/>
</dbReference>
<dbReference type="PATRIC" id="fig|1768241.3.peg.4683"/>
<evidence type="ECO:0000313" key="2">
    <source>
        <dbReference type="Proteomes" id="UP000068382"/>
    </source>
</evidence>
<name>A0A132BQD4_9RHOB</name>
<evidence type="ECO:0000313" key="1">
    <source>
        <dbReference type="EMBL" id="KUP90619.1"/>
    </source>
</evidence>
<dbReference type="EMBL" id="LPUY01000138">
    <property type="protein sequence ID" value="KUP90619.1"/>
    <property type="molecule type" value="Genomic_DNA"/>
</dbReference>
<sequence>MMPAARLTDMHVCPMVSPLVPPVPHVGGPVAGPSATTVLTCGLPQAIMGDAAICVGPPDTLAKGSSTVIVCGKPAVRIVIDTCAHGGMVSVGAPTVIIGG</sequence>
<comment type="caution">
    <text evidence="1">The sequence shown here is derived from an EMBL/GenBank/DDBJ whole genome shotgun (WGS) entry which is preliminary data.</text>
</comment>
<accession>A0A132BQD4</accession>
<dbReference type="AlphaFoldDB" id="A0A132BQD4"/>
<proteinExistence type="predicted"/>
<dbReference type="OrthoDB" id="197187at2"/>
<dbReference type="InterPro" id="IPR008727">
    <property type="entry name" value="PAAR_motif"/>
</dbReference>
<dbReference type="RefSeq" id="WP_068248944.1">
    <property type="nucleotide sequence ID" value="NZ_LPUY01000138.1"/>
</dbReference>
<organism evidence="1 2">
    <name type="scientific">Tritonibacter horizontis</name>
    <dbReference type="NCBI Taxonomy" id="1768241"/>
    <lineage>
        <taxon>Bacteria</taxon>
        <taxon>Pseudomonadati</taxon>
        <taxon>Pseudomonadota</taxon>
        <taxon>Alphaproteobacteria</taxon>
        <taxon>Rhodobacterales</taxon>
        <taxon>Paracoccaceae</taxon>
        <taxon>Tritonibacter</taxon>
    </lineage>
</organism>
<dbReference type="Proteomes" id="UP000068382">
    <property type="component" value="Unassembled WGS sequence"/>
</dbReference>
<reference evidence="1 2" key="1">
    <citation type="submission" date="2015-12" db="EMBL/GenBank/DDBJ databases">
        <title>Genome sequence of the marine Rhodobacteraceae strain O3.65, Candidatus Tritonibacter horizontis.</title>
        <authorList>
            <person name="Poehlein A."/>
            <person name="Giebel H.A."/>
            <person name="Voget S."/>
            <person name="Brinkhoff T."/>
        </authorList>
    </citation>
    <scope>NUCLEOTIDE SEQUENCE [LARGE SCALE GENOMIC DNA]</scope>
    <source>
        <strain evidence="1 2">O3.65</strain>
    </source>
</reference>
<keyword evidence="2" id="KW-1185">Reference proteome</keyword>
<gene>
    <name evidence="1" type="ORF">TRIHO_44850</name>
</gene>